<dbReference type="Proteomes" id="UP000092607">
    <property type="component" value="Unassembled WGS sequence"/>
</dbReference>
<dbReference type="InterPro" id="IPR027417">
    <property type="entry name" value="P-loop_NTPase"/>
</dbReference>
<dbReference type="GO" id="GO:0005524">
    <property type="term" value="F:ATP binding"/>
    <property type="evidence" value="ECO:0007669"/>
    <property type="project" value="InterPro"/>
</dbReference>
<dbReference type="OrthoDB" id="7066673at2"/>
<sequence>MDKSRRFSLPNIEDLTKTQERVMALPSEGRYLIAGGPGTGKSVVALFRVKKLQREEKTYHCLVYNTLLNESNQQLAKSTEQSGGQDKVVEKVNLTTYIGWFNNQIYKEIFNEKAPRVNITPVYIDNDWESIISNIRSFKDNPDNVLPDYGNRYLVIDEGQDMAKGFYESLLLIGFKNIFVVADQNQRIGKNNSSLEEICHILNLDEEDVFDLTENHRNTYAIAVLCQQFYTGGSVRPALPLSTMNEESPVLYYYDEQNFDRLVNRIFLTATNKPKELIGIIAPNDDICQKYFDKLQEKNNQGFDVNIVFRNSKNKNAVNFGEGGIVIINHQSCKGLEFDTVFLADINYLGARQADIDGLKKKLYVMTSRAKKKLILLSSSQTSSTNNTWISALDLLPTHQDEMGNLILKREVMQTANAYTKETDYAN</sequence>
<evidence type="ECO:0000313" key="3">
    <source>
        <dbReference type="EMBL" id="OBX60500.1"/>
    </source>
</evidence>
<gene>
    <name evidence="3" type="ORF">A9309_09455</name>
</gene>
<name>A0A1B8PX47_MORLA</name>
<dbReference type="SUPFAM" id="SSF52540">
    <property type="entry name" value="P-loop containing nucleoside triphosphate hydrolases"/>
    <property type="match status" value="1"/>
</dbReference>
<proteinExistence type="predicted"/>
<dbReference type="EMBL" id="LZMS01000086">
    <property type="protein sequence ID" value="OBX60500.1"/>
    <property type="molecule type" value="Genomic_DNA"/>
</dbReference>
<dbReference type="RefSeq" id="WP_065256674.1">
    <property type="nucleotide sequence ID" value="NZ_JARDJM010000019.1"/>
</dbReference>
<dbReference type="InterPro" id="IPR000212">
    <property type="entry name" value="DNA_helicase_UvrD/REP"/>
</dbReference>
<feature type="domain" description="UvrD-like helicase C-terminal" evidence="2">
    <location>
        <begin position="325"/>
        <end position="377"/>
    </location>
</feature>
<dbReference type="Pfam" id="PF13245">
    <property type="entry name" value="AAA_19"/>
    <property type="match status" value="1"/>
</dbReference>
<dbReference type="Pfam" id="PF13538">
    <property type="entry name" value="UvrD_C_2"/>
    <property type="match status" value="1"/>
</dbReference>
<accession>A0A1B8PX47</accession>
<dbReference type="GO" id="GO:0000725">
    <property type="term" value="P:recombinational repair"/>
    <property type="evidence" value="ECO:0007669"/>
    <property type="project" value="TreeGrafter"/>
</dbReference>
<dbReference type="InterPro" id="IPR027785">
    <property type="entry name" value="UvrD-like_helicase_C"/>
</dbReference>
<dbReference type="Gene3D" id="3.40.50.300">
    <property type="entry name" value="P-loop containing nucleotide triphosphate hydrolases"/>
    <property type="match status" value="2"/>
</dbReference>
<evidence type="ECO:0000313" key="4">
    <source>
        <dbReference type="Proteomes" id="UP000092607"/>
    </source>
</evidence>
<dbReference type="GO" id="GO:0005829">
    <property type="term" value="C:cytosol"/>
    <property type="evidence" value="ECO:0007669"/>
    <property type="project" value="TreeGrafter"/>
</dbReference>
<evidence type="ECO:0000259" key="2">
    <source>
        <dbReference type="Pfam" id="PF13538"/>
    </source>
</evidence>
<dbReference type="PANTHER" id="PTHR11070">
    <property type="entry name" value="UVRD / RECB / PCRA DNA HELICASE FAMILY MEMBER"/>
    <property type="match status" value="1"/>
</dbReference>
<reference evidence="3 4" key="1">
    <citation type="submission" date="2016-06" db="EMBL/GenBank/DDBJ databases">
        <title>Draft genome of Moraxella lacunata CCUG 57757A.</title>
        <authorList>
            <person name="Salva-Serra F."/>
            <person name="Engstrom-Jakobsson H."/>
            <person name="Thorell K."/>
            <person name="Gonzales-Siles L."/>
            <person name="Karlsson R."/>
            <person name="Boulund F."/>
            <person name="Engstrand L."/>
            <person name="Kristiansson E."/>
            <person name="Moore E."/>
        </authorList>
    </citation>
    <scope>NUCLEOTIDE SEQUENCE [LARGE SCALE GENOMIC DNA]</scope>
    <source>
        <strain evidence="3 4">CCUG 57757A</strain>
    </source>
</reference>
<dbReference type="PANTHER" id="PTHR11070:SF2">
    <property type="entry name" value="ATP-DEPENDENT DNA HELICASE SRS2"/>
    <property type="match status" value="1"/>
</dbReference>
<protein>
    <recommendedName>
        <fullName evidence="1">DNA 3'-5' helicase II</fullName>
    </recommendedName>
</protein>
<comment type="caution">
    <text evidence="3">The sequence shown here is derived from an EMBL/GenBank/DDBJ whole genome shotgun (WGS) entry which is preliminary data.</text>
</comment>
<organism evidence="3 4">
    <name type="scientific">Moraxella lacunata</name>
    <dbReference type="NCBI Taxonomy" id="477"/>
    <lineage>
        <taxon>Bacteria</taxon>
        <taxon>Pseudomonadati</taxon>
        <taxon>Pseudomonadota</taxon>
        <taxon>Gammaproteobacteria</taxon>
        <taxon>Moraxellales</taxon>
        <taxon>Moraxellaceae</taxon>
        <taxon>Moraxella</taxon>
    </lineage>
</organism>
<dbReference type="AlphaFoldDB" id="A0A1B8PX47"/>
<evidence type="ECO:0000256" key="1">
    <source>
        <dbReference type="ARBA" id="ARBA00034923"/>
    </source>
</evidence>
<dbReference type="GO" id="GO:0003677">
    <property type="term" value="F:DNA binding"/>
    <property type="evidence" value="ECO:0007669"/>
    <property type="project" value="InterPro"/>
</dbReference>
<dbReference type="GO" id="GO:0043138">
    <property type="term" value="F:3'-5' DNA helicase activity"/>
    <property type="evidence" value="ECO:0007669"/>
    <property type="project" value="TreeGrafter"/>
</dbReference>